<dbReference type="EMBL" id="MLAK01000588">
    <property type="protein sequence ID" value="OHT11421.1"/>
    <property type="molecule type" value="Genomic_DNA"/>
</dbReference>
<organism evidence="1 2">
    <name type="scientific">Tritrichomonas foetus</name>
    <dbReference type="NCBI Taxonomy" id="1144522"/>
    <lineage>
        <taxon>Eukaryota</taxon>
        <taxon>Metamonada</taxon>
        <taxon>Parabasalia</taxon>
        <taxon>Tritrichomonadida</taxon>
        <taxon>Tritrichomonadidae</taxon>
        <taxon>Tritrichomonas</taxon>
    </lineage>
</organism>
<reference evidence="1" key="1">
    <citation type="submission" date="2016-10" db="EMBL/GenBank/DDBJ databases">
        <authorList>
            <person name="Benchimol M."/>
            <person name="Almeida L.G."/>
            <person name="Vasconcelos A.T."/>
            <person name="Perreira-Neves A."/>
            <person name="Rosa I.A."/>
            <person name="Tasca T."/>
            <person name="Bogo M.R."/>
            <person name="de Souza W."/>
        </authorList>
    </citation>
    <scope>NUCLEOTIDE SEQUENCE [LARGE SCALE GENOMIC DNA]</scope>
    <source>
        <strain evidence="1">K</strain>
    </source>
</reference>
<evidence type="ECO:0000313" key="1">
    <source>
        <dbReference type="EMBL" id="OHT11421.1"/>
    </source>
</evidence>
<name>A0A1J4KPR7_9EUKA</name>
<comment type="caution">
    <text evidence="1">The sequence shown here is derived from an EMBL/GenBank/DDBJ whole genome shotgun (WGS) entry which is preliminary data.</text>
</comment>
<dbReference type="RefSeq" id="XP_068364557.1">
    <property type="nucleotide sequence ID" value="XM_068500620.1"/>
</dbReference>
<dbReference type="Proteomes" id="UP000179807">
    <property type="component" value="Unassembled WGS sequence"/>
</dbReference>
<protein>
    <submittedName>
        <fullName evidence="1">Uncharacterized protein</fullName>
    </submittedName>
</protein>
<accession>A0A1J4KPR7</accession>
<dbReference type="InterPro" id="IPR016024">
    <property type="entry name" value="ARM-type_fold"/>
</dbReference>
<gene>
    <name evidence="1" type="ORF">TRFO_19155</name>
</gene>
<keyword evidence="2" id="KW-1185">Reference proteome</keyword>
<dbReference type="GeneID" id="94835324"/>
<sequence>MDLSSYKSDVIDYSGSPSAMKNKLDFFLEDSAQQTPNAIIVMLNHLFSQFICSANDYQLKSNALMKIYGLGHLEKNNLRLLNKLPINDDVIILLNEIVRDDTNITNVLSAATILASLSTRFLNVFTLETVSLRLKNINNVLLVTPLINLIHNFYSIEEERSEIVQFLPIGEVTNILSNIVFENFIKFGNIFFKMLYTFCSIPHSDDDGKLIFEELSKYSFSIMNMTDSKTILNPSDLKYFCWILIKMFEFKTIPLNLFIEKQFPKLITNLMHSLNIKIKENSILLAGFAIKSGIVDDYFDSNFFFDLIFKNKYHDRIITSAFWCISLGLCEETVQLIIHSEYFQMIPQLYQESSLNAKMEIAYFLSELMVLSTDPPIEFLYTEFLNIYLDFLRIGTPEAINKIGMPLYGTIIDALDFYGSECTEHILHFLLDNEFLEIVQQMIEDEETNEIGQLFSKLLRPYIIEDDITPV</sequence>
<dbReference type="VEuPathDB" id="TrichDB:TRFO_19155"/>
<evidence type="ECO:0000313" key="2">
    <source>
        <dbReference type="Proteomes" id="UP000179807"/>
    </source>
</evidence>
<proteinExistence type="predicted"/>
<dbReference type="AlphaFoldDB" id="A0A1J4KPR7"/>
<dbReference type="SUPFAM" id="SSF48371">
    <property type="entry name" value="ARM repeat"/>
    <property type="match status" value="1"/>
</dbReference>